<evidence type="ECO:0000256" key="3">
    <source>
        <dbReference type="ARBA" id="ARBA00022833"/>
    </source>
</evidence>
<dbReference type="Pfam" id="PF13695">
    <property type="entry name" value="Zn_ribbon_3CxxC"/>
    <property type="match status" value="1"/>
</dbReference>
<protein>
    <submittedName>
        <fullName evidence="7">Zinc-binding domain-containing protein</fullName>
    </submittedName>
</protein>
<evidence type="ECO:0000256" key="2">
    <source>
        <dbReference type="ARBA" id="ARBA00022771"/>
    </source>
</evidence>
<keyword evidence="5" id="KW-0732">Signal</keyword>
<keyword evidence="8" id="KW-1185">Reference proteome</keyword>
<name>A0AAN6YNT3_9PEZI</name>
<accession>A0AAN6YNT3</accession>
<reference evidence="7" key="2">
    <citation type="submission" date="2023-05" db="EMBL/GenBank/DDBJ databases">
        <authorList>
            <consortium name="Lawrence Berkeley National Laboratory"/>
            <person name="Steindorff A."/>
            <person name="Hensen N."/>
            <person name="Bonometti L."/>
            <person name="Westerberg I."/>
            <person name="Brannstrom I.O."/>
            <person name="Guillou S."/>
            <person name="Cros-Aarteil S."/>
            <person name="Calhoun S."/>
            <person name="Haridas S."/>
            <person name="Kuo A."/>
            <person name="Mondo S."/>
            <person name="Pangilinan J."/>
            <person name="Riley R."/>
            <person name="Labutti K."/>
            <person name="Andreopoulos B."/>
            <person name="Lipzen A."/>
            <person name="Chen C."/>
            <person name="Yanf M."/>
            <person name="Daum C."/>
            <person name="Ng V."/>
            <person name="Clum A."/>
            <person name="Ohm R."/>
            <person name="Martin F."/>
            <person name="Silar P."/>
            <person name="Natvig D."/>
            <person name="Lalanne C."/>
            <person name="Gautier V."/>
            <person name="Ament-Velasquez S.L."/>
            <person name="Kruys A."/>
            <person name="Hutchinson M.I."/>
            <person name="Powell A.J."/>
            <person name="Barry K."/>
            <person name="Miller A.N."/>
            <person name="Grigoriev I.V."/>
            <person name="Debuchy R."/>
            <person name="Gladieux P."/>
            <person name="Thoren M.H."/>
            <person name="Johannesson H."/>
        </authorList>
    </citation>
    <scope>NUCLEOTIDE SEQUENCE</scope>
    <source>
        <strain evidence="7">CBS 990.96</strain>
    </source>
</reference>
<evidence type="ECO:0000256" key="5">
    <source>
        <dbReference type="SAM" id="SignalP"/>
    </source>
</evidence>
<proteinExistence type="predicted"/>
<gene>
    <name evidence="7" type="ORF">QBC38DRAFT_428289</name>
</gene>
<evidence type="ECO:0000313" key="7">
    <source>
        <dbReference type="EMBL" id="KAK4221910.1"/>
    </source>
</evidence>
<evidence type="ECO:0000259" key="6">
    <source>
        <dbReference type="SMART" id="SM01328"/>
    </source>
</evidence>
<dbReference type="SMART" id="SM01328">
    <property type="entry name" value="zf-3CxxC"/>
    <property type="match status" value="1"/>
</dbReference>
<sequence length="217" mass="24139">MALLRRILLRCLPRSAALLLAQKGRVPTIPRLAFSTTTVSSLQTSVIKGNNDRDKKGSNSKTKSTPPKSSYLIQGLHQNVCDTLRAEGFSLIPEFNKTGPDYAADKRHSTSIMAKFRCRKEGCGGTCSKKVAIRIRWFEGNTYNASVYNQRCLDCDALGIMAVDKDVYVARVVYRLKKWAGIEMEQPDYPGTPDGTVHECEHCEGCRLGICECCRPD</sequence>
<dbReference type="Proteomes" id="UP001301958">
    <property type="component" value="Unassembled WGS sequence"/>
</dbReference>
<evidence type="ECO:0000256" key="4">
    <source>
        <dbReference type="SAM" id="MobiDB-lite"/>
    </source>
</evidence>
<feature type="compositionally biased region" description="Low complexity" evidence="4">
    <location>
        <begin position="59"/>
        <end position="70"/>
    </location>
</feature>
<keyword evidence="1" id="KW-0479">Metal-binding</keyword>
<feature type="chain" id="PRO_5042826875" evidence="5">
    <location>
        <begin position="18"/>
        <end position="217"/>
    </location>
</feature>
<evidence type="ECO:0000256" key="1">
    <source>
        <dbReference type="ARBA" id="ARBA00022723"/>
    </source>
</evidence>
<evidence type="ECO:0000313" key="8">
    <source>
        <dbReference type="Proteomes" id="UP001301958"/>
    </source>
</evidence>
<feature type="signal peptide" evidence="5">
    <location>
        <begin position="1"/>
        <end position="17"/>
    </location>
</feature>
<organism evidence="7 8">
    <name type="scientific">Podospora fimiseda</name>
    <dbReference type="NCBI Taxonomy" id="252190"/>
    <lineage>
        <taxon>Eukaryota</taxon>
        <taxon>Fungi</taxon>
        <taxon>Dikarya</taxon>
        <taxon>Ascomycota</taxon>
        <taxon>Pezizomycotina</taxon>
        <taxon>Sordariomycetes</taxon>
        <taxon>Sordariomycetidae</taxon>
        <taxon>Sordariales</taxon>
        <taxon>Podosporaceae</taxon>
        <taxon>Podospora</taxon>
    </lineage>
</organism>
<dbReference type="InterPro" id="IPR027377">
    <property type="entry name" value="ZAR1/RTP1-5-like_Znf-3CxxC"/>
</dbReference>
<dbReference type="GO" id="GO:0008270">
    <property type="term" value="F:zinc ion binding"/>
    <property type="evidence" value="ECO:0007669"/>
    <property type="project" value="UniProtKB-KW"/>
</dbReference>
<reference evidence="7" key="1">
    <citation type="journal article" date="2023" name="Mol. Phylogenet. Evol.">
        <title>Genome-scale phylogeny and comparative genomics of the fungal order Sordariales.</title>
        <authorList>
            <person name="Hensen N."/>
            <person name="Bonometti L."/>
            <person name="Westerberg I."/>
            <person name="Brannstrom I.O."/>
            <person name="Guillou S."/>
            <person name="Cros-Aarteil S."/>
            <person name="Calhoun S."/>
            <person name="Haridas S."/>
            <person name="Kuo A."/>
            <person name="Mondo S."/>
            <person name="Pangilinan J."/>
            <person name="Riley R."/>
            <person name="LaButti K."/>
            <person name="Andreopoulos B."/>
            <person name="Lipzen A."/>
            <person name="Chen C."/>
            <person name="Yan M."/>
            <person name="Daum C."/>
            <person name="Ng V."/>
            <person name="Clum A."/>
            <person name="Steindorff A."/>
            <person name="Ohm R.A."/>
            <person name="Martin F."/>
            <person name="Silar P."/>
            <person name="Natvig D.O."/>
            <person name="Lalanne C."/>
            <person name="Gautier V."/>
            <person name="Ament-Velasquez S.L."/>
            <person name="Kruys A."/>
            <person name="Hutchinson M.I."/>
            <person name="Powell A.J."/>
            <person name="Barry K."/>
            <person name="Miller A.N."/>
            <person name="Grigoriev I.V."/>
            <person name="Debuchy R."/>
            <person name="Gladieux P."/>
            <person name="Hiltunen Thoren M."/>
            <person name="Johannesson H."/>
        </authorList>
    </citation>
    <scope>NUCLEOTIDE SEQUENCE</scope>
    <source>
        <strain evidence="7">CBS 990.96</strain>
    </source>
</reference>
<keyword evidence="2" id="KW-0863">Zinc-finger</keyword>
<dbReference type="EMBL" id="MU865505">
    <property type="protein sequence ID" value="KAK4221910.1"/>
    <property type="molecule type" value="Genomic_DNA"/>
</dbReference>
<feature type="domain" description="3CxxC-type" evidence="6">
    <location>
        <begin position="111"/>
        <end position="209"/>
    </location>
</feature>
<feature type="region of interest" description="Disordered" evidence="4">
    <location>
        <begin position="45"/>
        <end position="70"/>
    </location>
</feature>
<dbReference type="AlphaFoldDB" id="A0AAN6YNT3"/>
<comment type="caution">
    <text evidence="7">The sequence shown here is derived from an EMBL/GenBank/DDBJ whole genome shotgun (WGS) entry which is preliminary data.</text>
</comment>
<keyword evidence="3" id="KW-0862">Zinc</keyword>